<dbReference type="Proteomes" id="UP000232883">
    <property type="component" value="Chromosome"/>
</dbReference>
<dbReference type="EMBL" id="CP025096">
    <property type="protein sequence ID" value="AUD05995.1"/>
    <property type="molecule type" value="Genomic_DNA"/>
</dbReference>
<evidence type="ECO:0000256" key="1">
    <source>
        <dbReference type="SAM" id="SignalP"/>
    </source>
</evidence>
<feature type="signal peptide" evidence="1">
    <location>
        <begin position="1"/>
        <end position="18"/>
    </location>
</feature>
<evidence type="ECO:0008006" key="4">
    <source>
        <dbReference type="Google" id="ProtNLM"/>
    </source>
</evidence>
<evidence type="ECO:0000313" key="2">
    <source>
        <dbReference type="EMBL" id="AUD05995.1"/>
    </source>
</evidence>
<evidence type="ECO:0000313" key="3">
    <source>
        <dbReference type="Proteomes" id="UP000232883"/>
    </source>
</evidence>
<gene>
    <name evidence="2" type="ORF">CWM47_31605</name>
</gene>
<dbReference type="RefSeq" id="WP_100992546.1">
    <property type="nucleotide sequence ID" value="NZ_CP025096.1"/>
</dbReference>
<accession>A0A2K8Z7Z7</accession>
<protein>
    <recommendedName>
        <fullName evidence="4">DUF481 domain-containing protein</fullName>
    </recommendedName>
</protein>
<name>A0A2K8Z7Z7_9BACT</name>
<sequence length="432" mass="49224">MKYLYALLITLVALSAWAQKTPTKTDAKIKVTEILKDPEAAPPKLFLNCQNVNCFEDYVRTQLSFFDFVRDRQLCDIEILTTQQTTGASGSEYTLTLLGQNRHQGLLDTLRFTTRQTDTDAMTRQRFVQALRLGLVRFMTRTSFMQQVLVTFPKRKAQPDDKPLKDPWHFWVFIVSANVSANGESNHKYLALNEDVKVNRVTLASKFNLDTYYNTTRNRYNVNGQTIDVKNIEFGLSALYVRSLSEHWSVGGFYKGYHSIYQNMAFSQSVSPALEYNLFPNSEVTRRQFRWIYQLGVRSLSYLDSTVYNKTAETLPFQQLTGVFALTEPWGSVNASIAGYQFLHDLSKNQLTFQTTVSWRLLEGLMLQLTGAVSLINNQLSLAKEVGDPNQFLLGGRQLPTRFTYSSSVGLSYTFGSINNAAVNPRFTNVDF</sequence>
<proteinExistence type="predicted"/>
<organism evidence="2 3">
    <name type="scientific">Spirosoma pollinicola</name>
    <dbReference type="NCBI Taxonomy" id="2057025"/>
    <lineage>
        <taxon>Bacteria</taxon>
        <taxon>Pseudomonadati</taxon>
        <taxon>Bacteroidota</taxon>
        <taxon>Cytophagia</taxon>
        <taxon>Cytophagales</taxon>
        <taxon>Cytophagaceae</taxon>
        <taxon>Spirosoma</taxon>
    </lineage>
</organism>
<feature type="chain" id="PRO_5014772120" description="DUF481 domain-containing protein" evidence="1">
    <location>
        <begin position="19"/>
        <end position="432"/>
    </location>
</feature>
<reference evidence="2 3" key="1">
    <citation type="submission" date="2017-11" db="EMBL/GenBank/DDBJ databases">
        <title>Taxonomic description and genome sequences of Spirosoma HA7 sp. nov., isolated from pollen microhabitat of Corylus avellana.</title>
        <authorList>
            <person name="Ambika Manirajan B."/>
            <person name="Suarez C."/>
            <person name="Ratering S."/>
            <person name="Geissler-Plaum R."/>
            <person name="Cardinale M."/>
            <person name="Sylvia S."/>
        </authorList>
    </citation>
    <scope>NUCLEOTIDE SEQUENCE [LARGE SCALE GENOMIC DNA]</scope>
    <source>
        <strain evidence="2 3">HA7</strain>
    </source>
</reference>
<keyword evidence="3" id="KW-1185">Reference proteome</keyword>
<keyword evidence="1" id="KW-0732">Signal</keyword>
<dbReference type="AlphaFoldDB" id="A0A2K8Z7Z7"/>
<dbReference type="OrthoDB" id="1489343at2"/>
<dbReference type="KEGG" id="spir:CWM47_31605"/>